<gene>
    <name evidence="2" type="ORF">GIB67_040821</name>
</gene>
<dbReference type="GO" id="GO:0003723">
    <property type="term" value="F:RNA binding"/>
    <property type="evidence" value="ECO:0007669"/>
    <property type="project" value="InterPro"/>
</dbReference>
<evidence type="ECO:0008006" key="4">
    <source>
        <dbReference type="Google" id="ProtNLM"/>
    </source>
</evidence>
<dbReference type="OrthoDB" id="1868351at2759"/>
<dbReference type="Proteomes" id="UP000541444">
    <property type="component" value="Unassembled WGS sequence"/>
</dbReference>
<keyword evidence="1" id="KW-0472">Membrane</keyword>
<sequence>MEIVLCACARAGLLYKGIHYFNQMANVYNVKPQFAHYWCMANLYAGAGLIQEAEKLLKNFPGDGLLDLSMLLGGLLGSCRFRGELDLGERIALHLIDLEPLNVSRYTLLATIYGVGGRWEDVEKVKMMMKKRGIQTTPRYSLLELNQVVHEFKIGDSSSAGMVEVYAMFRELLVSRAQEFEQDYQSNIKLKDFKRSDKKKEEGESTVRQDHQNGRTGSVRGIIDLWIQGQLFQFREFVFQVLLILAESMVIVLGNIIAGMDNVFLER</sequence>
<reference evidence="2 3" key="1">
    <citation type="journal article" date="2020" name="IScience">
        <title>Genome Sequencing of the Endangered Kingdonia uniflora (Circaeasteraceae, Ranunculales) Reveals Potential Mechanisms of Evolutionary Specialization.</title>
        <authorList>
            <person name="Sun Y."/>
            <person name="Deng T."/>
            <person name="Zhang A."/>
            <person name="Moore M.J."/>
            <person name="Landis J.B."/>
            <person name="Lin N."/>
            <person name="Zhang H."/>
            <person name="Zhang X."/>
            <person name="Huang J."/>
            <person name="Zhang X."/>
            <person name="Sun H."/>
            <person name="Wang H."/>
        </authorList>
    </citation>
    <scope>NUCLEOTIDE SEQUENCE [LARGE SCALE GENOMIC DNA]</scope>
    <source>
        <strain evidence="2">TB1705</strain>
        <tissue evidence="2">Leaf</tissue>
    </source>
</reference>
<dbReference type="InterPro" id="IPR046960">
    <property type="entry name" value="PPR_At4g14850-like_plant"/>
</dbReference>
<protein>
    <recommendedName>
        <fullName evidence="4">Pentatricopeptide repeat-containing protein</fullName>
    </recommendedName>
</protein>
<dbReference type="GO" id="GO:0009451">
    <property type="term" value="P:RNA modification"/>
    <property type="evidence" value="ECO:0007669"/>
    <property type="project" value="InterPro"/>
</dbReference>
<name>A0A7J7P572_9MAGN</name>
<dbReference type="AlphaFoldDB" id="A0A7J7P572"/>
<proteinExistence type="predicted"/>
<keyword evidence="3" id="KW-1185">Reference proteome</keyword>
<dbReference type="Pfam" id="PF20431">
    <property type="entry name" value="E_motif"/>
    <property type="match status" value="1"/>
</dbReference>
<keyword evidence="1" id="KW-0812">Transmembrane</keyword>
<evidence type="ECO:0000313" key="3">
    <source>
        <dbReference type="Proteomes" id="UP000541444"/>
    </source>
</evidence>
<accession>A0A7J7P572</accession>
<comment type="caution">
    <text evidence="2">The sequence shown here is derived from an EMBL/GenBank/DDBJ whole genome shotgun (WGS) entry which is preliminary data.</text>
</comment>
<evidence type="ECO:0000256" key="1">
    <source>
        <dbReference type="SAM" id="Phobius"/>
    </source>
</evidence>
<dbReference type="Gene3D" id="1.25.40.10">
    <property type="entry name" value="Tetratricopeptide repeat domain"/>
    <property type="match status" value="1"/>
</dbReference>
<feature type="transmembrane region" description="Helical" evidence="1">
    <location>
        <begin position="237"/>
        <end position="258"/>
    </location>
</feature>
<dbReference type="PANTHER" id="PTHR47926">
    <property type="entry name" value="PENTATRICOPEPTIDE REPEAT-CONTAINING PROTEIN"/>
    <property type="match status" value="1"/>
</dbReference>
<dbReference type="InterPro" id="IPR046848">
    <property type="entry name" value="E_motif"/>
</dbReference>
<dbReference type="InterPro" id="IPR011990">
    <property type="entry name" value="TPR-like_helical_dom_sf"/>
</dbReference>
<keyword evidence="1" id="KW-1133">Transmembrane helix</keyword>
<dbReference type="PANTHER" id="PTHR47926:SF365">
    <property type="entry name" value="DYW DOMAIN-CONTAINING PROTEIN"/>
    <property type="match status" value="1"/>
</dbReference>
<organism evidence="2 3">
    <name type="scientific">Kingdonia uniflora</name>
    <dbReference type="NCBI Taxonomy" id="39325"/>
    <lineage>
        <taxon>Eukaryota</taxon>
        <taxon>Viridiplantae</taxon>
        <taxon>Streptophyta</taxon>
        <taxon>Embryophyta</taxon>
        <taxon>Tracheophyta</taxon>
        <taxon>Spermatophyta</taxon>
        <taxon>Magnoliopsida</taxon>
        <taxon>Ranunculales</taxon>
        <taxon>Circaeasteraceae</taxon>
        <taxon>Kingdonia</taxon>
    </lineage>
</organism>
<dbReference type="EMBL" id="JACGCM010000276">
    <property type="protein sequence ID" value="KAF6174328.1"/>
    <property type="molecule type" value="Genomic_DNA"/>
</dbReference>
<evidence type="ECO:0000313" key="2">
    <source>
        <dbReference type="EMBL" id="KAF6174328.1"/>
    </source>
</evidence>